<evidence type="ECO:0000313" key="1">
    <source>
        <dbReference type="EMBL" id="MDI3418973.1"/>
    </source>
</evidence>
<accession>A0ABT6SV50</accession>
<protein>
    <submittedName>
        <fullName evidence="1">SRPBCC family protein</fullName>
    </submittedName>
</protein>
<evidence type="ECO:0000313" key="2">
    <source>
        <dbReference type="Proteomes" id="UP001237105"/>
    </source>
</evidence>
<gene>
    <name evidence="1" type="ORF">QIT00_10400</name>
</gene>
<dbReference type="InterPro" id="IPR023393">
    <property type="entry name" value="START-like_dom_sf"/>
</dbReference>
<dbReference type="Gene3D" id="3.30.530.20">
    <property type="match status" value="1"/>
</dbReference>
<sequence length="144" mass="16102">MPEFRIAHRCPLTPAEAWRRVTDWPRHAAQVPLTRTAVLTAPPTRTGTCFVARTGVGRFAFDDPMEVTAWQPPAGDSEFGHCRLVKTGSFLTGWAEIEVRPLGTGSYVVWREDLRVRPLPRFLDALTARAGRVVFGYALRKVLA</sequence>
<dbReference type="InterPro" id="IPR019587">
    <property type="entry name" value="Polyketide_cyclase/dehydratase"/>
</dbReference>
<dbReference type="Proteomes" id="UP001237105">
    <property type="component" value="Unassembled WGS sequence"/>
</dbReference>
<comment type="caution">
    <text evidence="1">The sequence shown here is derived from an EMBL/GenBank/DDBJ whole genome shotgun (WGS) entry which is preliminary data.</text>
</comment>
<name>A0ABT6SV50_9ACTN</name>
<keyword evidence="2" id="KW-1185">Reference proteome</keyword>
<dbReference type="RefSeq" id="WP_282534876.1">
    <property type="nucleotide sequence ID" value="NZ_JASCIS010000008.1"/>
</dbReference>
<proteinExistence type="predicted"/>
<organism evidence="1 2">
    <name type="scientific">Streptomyces luteolus</name>
    <dbReference type="NCBI Taxonomy" id="3043615"/>
    <lineage>
        <taxon>Bacteria</taxon>
        <taxon>Bacillati</taxon>
        <taxon>Actinomycetota</taxon>
        <taxon>Actinomycetes</taxon>
        <taxon>Kitasatosporales</taxon>
        <taxon>Streptomycetaceae</taxon>
        <taxon>Streptomyces</taxon>
    </lineage>
</organism>
<dbReference type="EMBL" id="JASCIS010000008">
    <property type="protein sequence ID" value="MDI3418973.1"/>
    <property type="molecule type" value="Genomic_DNA"/>
</dbReference>
<dbReference type="SUPFAM" id="SSF55961">
    <property type="entry name" value="Bet v1-like"/>
    <property type="match status" value="1"/>
</dbReference>
<reference evidence="1 2" key="1">
    <citation type="submission" date="2023-05" db="EMBL/GenBank/DDBJ databases">
        <title>Draft genome sequence of Streptomyces sp. B-S-A12 isolated from a cave soil in Thailand.</title>
        <authorList>
            <person name="Chamroensaksri N."/>
            <person name="Muangham S."/>
        </authorList>
    </citation>
    <scope>NUCLEOTIDE SEQUENCE [LARGE SCALE GENOMIC DNA]</scope>
    <source>
        <strain evidence="1 2">B-S-A12</strain>
    </source>
</reference>
<dbReference type="Pfam" id="PF10604">
    <property type="entry name" value="Polyketide_cyc2"/>
    <property type="match status" value="1"/>
</dbReference>